<organism evidence="5 6">
    <name type="scientific">Chlorella ohadii</name>
    <dbReference type="NCBI Taxonomy" id="2649997"/>
    <lineage>
        <taxon>Eukaryota</taxon>
        <taxon>Viridiplantae</taxon>
        <taxon>Chlorophyta</taxon>
        <taxon>core chlorophytes</taxon>
        <taxon>Trebouxiophyceae</taxon>
        <taxon>Chlorellales</taxon>
        <taxon>Chlorellaceae</taxon>
        <taxon>Chlorella clade</taxon>
        <taxon>Chlorella</taxon>
    </lineage>
</organism>
<dbReference type="SUPFAM" id="SSF46565">
    <property type="entry name" value="Chaperone J-domain"/>
    <property type="match status" value="1"/>
</dbReference>
<dbReference type="SMART" id="SM00028">
    <property type="entry name" value="TPR"/>
    <property type="match status" value="3"/>
</dbReference>
<feature type="compositionally biased region" description="Low complexity" evidence="3">
    <location>
        <begin position="361"/>
        <end position="393"/>
    </location>
</feature>
<feature type="compositionally biased region" description="Acidic residues" evidence="3">
    <location>
        <begin position="428"/>
        <end position="440"/>
    </location>
</feature>
<dbReference type="PANTHER" id="PTHR45831:SF4">
    <property type="match status" value="1"/>
</dbReference>
<dbReference type="InterPro" id="IPR036869">
    <property type="entry name" value="J_dom_sf"/>
</dbReference>
<feature type="region of interest" description="Disordered" evidence="3">
    <location>
        <begin position="136"/>
        <end position="250"/>
    </location>
</feature>
<dbReference type="EMBL" id="JADXDR010000095">
    <property type="protein sequence ID" value="KAI7839805.1"/>
    <property type="molecule type" value="Genomic_DNA"/>
</dbReference>
<comment type="caution">
    <text evidence="5">The sequence shown here is derived from an EMBL/GenBank/DDBJ whole genome shotgun (WGS) entry which is preliminary data.</text>
</comment>
<evidence type="ECO:0000256" key="2">
    <source>
        <dbReference type="ARBA" id="ARBA00022803"/>
    </source>
</evidence>
<proteinExistence type="predicted"/>
<dbReference type="InterPro" id="IPR001623">
    <property type="entry name" value="DnaJ_domain"/>
</dbReference>
<dbReference type="InterPro" id="IPR019734">
    <property type="entry name" value="TPR_rpt"/>
</dbReference>
<dbReference type="AlphaFoldDB" id="A0AAD5DPX4"/>
<feature type="compositionally biased region" description="Low complexity" evidence="3">
    <location>
        <begin position="441"/>
        <end position="455"/>
    </location>
</feature>
<feature type="compositionally biased region" description="Low complexity" evidence="3">
    <location>
        <begin position="223"/>
        <end position="250"/>
    </location>
</feature>
<dbReference type="GO" id="GO:0072380">
    <property type="term" value="C:TRC complex"/>
    <property type="evidence" value="ECO:0007669"/>
    <property type="project" value="TreeGrafter"/>
</dbReference>
<dbReference type="Gene3D" id="1.10.287.110">
    <property type="entry name" value="DnaJ domain"/>
    <property type="match status" value="1"/>
</dbReference>
<dbReference type="GO" id="GO:0006620">
    <property type="term" value="P:post-translational protein targeting to endoplasmic reticulum membrane"/>
    <property type="evidence" value="ECO:0007669"/>
    <property type="project" value="TreeGrafter"/>
</dbReference>
<dbReference type="GO" id="GO:0060090">
    <property type="term" value="F:molecular adaptor activity"/>
    <property type="evidence" value="ECO:0007669"/>
    <property type="project" value="TreeGrafter"/>
</dbReference>
<dbReference type="Gene3D" id="1.25.40.10">
    <property type="entry name" value="Tetratricopeptide repeat domain"/>
    <property type="match status" value="1"/>
</dbReference>
<feature type="compositionally biased region" description="Low complexity" evidence="3">
    <location>
        <begin position="520"/>
        <end position="533"/>
    </location>
</feature>
<evidence type="ECO:0000256" key="3">
    <source>
        <dbReference type="SAM" id="MobiDB-lite"/>
    </source>
</evidence>
<feature type="region of interest" description="Disordered" evidence="3">
    <location>
        <begin position="299"/>
        <end position="336"/>
    </location>
</feature>
<dbReference type="Proteomes" id="UP001205105">
    <property type="component" value="Unassembled WGS sequence"/>
</dbReference>
<dbReference type="PROSITE" id="PS50076">
    <property type="entry name" value="DNAJ_2"/>
    <property type="match status" value="1"/>
</dbReference>
<dbReference type="CDD" id="cd06257">
    <property type="entry name" value="DnaJ"/>
    <property type="match status" value="1"/>
</dbReference>
<feature type="domain" description="J" evidence="4">
    <location>
        <begin position="852"/>
        <end position="912"/>
    </location>
</feature>
<dbReference type="PANTHER" id="PTHR45831">
    <property type="entry name" value="LD24721P"/>
    <property type="match status" value="1"/>
</dbReference>
<accession>A0AAD5DPX4</accession>
<feature type="compositionally biased region" description="Low complexity" evidence="3">
    <location>
        <begin position="475"/>
        <end position="494"/>
    </location>
</feature>
<sequence length="912" mass="92464">MHTQGRCHPDNDPGITRCSRCGCPPEAHEVAEHEQERELGNDAFALRHYDAAVTHYSRALGMCATDAALWSNRAAAYLAKGWPQQALSDAEHALALRPDWPKAWGRKAAALLQLGRPAAAVEAYQRGLQLDQAQDASSGGSTALREGLRQAQAAVAKQHKAAQRSAQPGKQPPPPPSQQQQQQRSHAPAAGSLKTAGGLKASSAGTSPPAPVRASSPAPPMPQRSSSAAAQPVQASSASPAPAQQWQPQLPSPDLLAAWQALQQQAAEAAAALALLQRQMQAFEGLLLAAHQPAGEIELPPAAVHGTSAPSLVPEDSSAVSAEGSQEAPATGTAAAVGVASPVATAVAGVPSPDTAAPLEASHPLGSSSSGLFSSLGSLDSLPSSPAAAPAPAQGEADNAADHGEASVSHAAWGGARGGGDSTSGSESESDSDSGVEEVYSEAPPAPVAAAAAAAGTPSVQPVLPNRDAGISEDAQPAAAAAQAGAPAANRSAGGADGSIGSGSSSGHTQSSPRCDNPASSASTSNSSHSSSGSDDEDESSRSSDESSRGSDDDAWLASVEAARRRLAAEGARMTPPAKAGRRAPKPVQVAAAVDGGLASLRKMCADAEAAAMAVDASGIPRASCKQCGEGRCPRFRPAGALSEAELAAVLAQRSSADGGFGAADACIACGCPSSAHETPREFATRQARERRQRLRAQRQSSGAAAAAASSGAGTAAAAAAKGGVFQPESLEDRQRRVAAVAGRRAAAEATGDVLQDSDCDMLTQQRRTTCGGCSACPGFRLLFRTCDANDPEVMFYCSACGCRSDQHAVDAEWQRSEAARRATEAAASERQQAAGATGGRKAAAVRKKEAEAFATLNLPLGADAKSITRAYKRLALQLHPDKQQRVTKAEAEAAAERFVRVAAAYKLLTGS</sequence>
<feature type="compositionally biased region" description="Low complexity" evidence="3">
    <location>
        <begin position="569"/>
        <end position="579"/>
    </location>
</feature>
<gene>
    <name evidence="5" type="ORF">COHA_006603</name>
</gene>
<keyword evidence="2" id="KW-0802">TPR repeat</keyword>
<feature type="region of interest" description="Disordered" evidence="3">
    <location>
        <begin position="567"/>
        <end position="586"/>
    </location>
</feature>
<dbReference type="PRINTS" id="PR00625">
    <property type="entry name" value="JDOMAIN"/>
</dbReference>
<reference evidence="5" key="1">
    <citation type="submission" date="2020-11" db="EMBL/GenBank/DDBJ databases">
        <title>Chlorella ohadii genome sequencing and assembly.</title>
        <authorList>
            <person name="Murik O."/>
            <person name="Treves H."/>
            <person name="Kedem I."/>
            <person name="Shotland Y."/>
            <person name="Kaplan A."/>
        </authorList>
    </citation>
    <scope>NUCLEOTIDE SEQUENCE</scope>
    <source>
        <strain evidence="5">1</strain>
    </source>
</reference>
<dbReference type="SMART" id="SM00271">
    <property type="entry name" value="DnaJ"/>
    <property type="match status" value="1"/>
</dbReference>
<dbReference type="GO" id="GO:0016020">
    <property type="term" value="C:membrane"/>
    <property type="evidence" value="ECO:0007669"/>
    <property type="project" value="TreeGrafter"/>
</dbReference>
<evidence type="ECO:0000313" key="5">
    <source>
        <dbReference type="EMBL" id="KAI7839805.1"/>
    </source>
</evidence>
<evidence type="ECO:0000256" key="1">
    <source>
        <dbReference type="ARBA" id="ARBA00022737"/>
    </source>
</evidence>
<feature type="compositionally biased region" description="Basic and acidic residues" evidence="3">
    <location>
        <begin position="540"/>
        <end position="552"/>
    </location>
</feature>
<dbReference type="Pfam" id="PF00226">
    <property type="entry name" value="DnaJ"/>
    <property type="match status" value="1"/>
</dbReference>
<name>A0AAD5DPX4_9CHLO</name>
<keyword evidence="1" id="KW-0677">Repeat</keyword>
<evidence type="ECO:0000313" key="6">
    <source>
        <dbReference type="Proteomes" id="UP001205105"/>
    </source>
</evidence>
<feature type="compositionally biased region" description="Low complexity" evidence="3">
    <location>
        <begin position="698"/>
        <end position="708"/>
    </location>
</feature>
<dbReference type="Pfam" id="PF13181">
    <property type="entry name" value="TPR_8"/>
    <property type="match status" value="1"/>
</dbReference>
<protein>
    <recommendedName>
        <fullName evidence="4">J domain-containing protein</fullName>
    </recommendedName>
</protein>
<feature type="compositionally biased region" description="Basic and acidic residues" evidence="3">
    <location>
        <begin position="678"/>
        <end position="690"/>
    </location>
</feature>
<dbReference type="InterPro" id="IPR011990">
    <property type="entry name" value="TPR-like_helical_dom_sf"/>
</dbReference>
<dbReference type="InterPro" id="IPR047150">
    <property type="entry name" value="SGT"/>
</dbReference>
<dbReference type="SUPFAM" id="SSF48452">
    <property type="entry name" value="TPR-like"/>
    <property type="match status" value="1"/>
</dbReference>
<evidence type="ECO:0000259" key="4">
    <source>
        <dbReference type="PROSITE" id="PS50076"/>
    </source>
</evidence>
<keyword evidence="6" id="KW-1185">Reference proteome</keyword>
<feature type="region of interest" description="Disordered" evidence="3">
    <location>
        <begin position="674"/>
        <end position="708"/>
    </location>
</feature>
<feature type="region of interest" description="Disordered" evidence="3">
    <location>
        <begin position="348"/>
        <end position="556"/>
    </location>
</feature>